<dbReference type="EMBL" id="QGLR01000010">
    <property type="protein sequence ID" value="PXZ07038.1"/>
    <property type="molecule type" value="Genomic_DNA"/>
</dbReference>
<accession>A0A2V4ERC2</accession>
<reference evidence="1 2" key="1">
    <citation type="submission" date="2018-05" db="EMBL/GenBank/DDBJ databases">
        <title>Reference genomes for bee gut microbiota database.</title>
        <authorList>
            <person name="Ellegaard K.M."/>
        </authorList>
    </citation>
    <scope>NUCLEOTIDE SEQUENCE [LARGE SCALE GENOMIC DNA]</scope>
    <source>
        <strain evidence="1 2">ESL0182</strain>
    </source>
</reference>
<sequence length="158" mass="18300">MSNDVRGYIDYIEDYNLSALIILLEDKYNIGIEEIEKDKLYNFPSATVANNQRKRFIFNIGDDNEYYCASFLIDYINYAPEAAIGFPIEGKKRLNILLDVMSEIIEITKASKMVIAITDSCQIETIKKIKFAEMRDIIHVDFTKYQAPPNTLYEIICE</sequence>
<dbReference type="AlphaFoldDB" id="A0A2V4ERC2"/>
<protein>
    <submittedName>
        <fullName evidence="1">Uncharacterized protein</fullName>
    </submittedName>
</protein>
<comment type="caution">
    <text evidence="1">The sequence shown here is derived from an EMBL/GenBank/DDBJ whole genome shotgun (WGS) entry which is preliminary data.</text>
</comment>
<dbReference type="RefSeq" id="WP_110433628.1">
    <property type="nucleotide sequence ID" value="NZ_QGLR01000010.1"/>
</dbReference>
<organism evidence="1 2">
    <name type="scientific">Gilliamella apicola</name>
    <dbReference type="NCBI Taxonomy" id="1196095"/>
    <lineage>
        <taxon>Bacteria</taxon>
        <taxon>Pseudomonadati</taxon>
        <taxon>Pseudomonadota</taxon>
        <taxon>Gammaproteobacteria</taxon>
        <taxon>Orbales</taxon>
        <taxon>Orbaceae</taxon>
        <taxon>Gilliamella</taxon>
    </lineage>
</organism>
<keyword evidence="2" id="KW-1185">Reference proteome</keyword>
<dbReference type="OrthoDB" id="7066745at2"/>
<name>A0A2V4ERC2_9GAMM</name>
<dbReference type="Proteomes" id="UP000247932">
    <property type="component" value="Unassembled WGS sequence"/>
</dbReference>
<evidence type="ECO:0000313" key="2">
    <source>
        <dbReference type="Proteomes" id="UP000247932"/>
    </source>
</evidence>
<evidence type="ECO:0000313" key="1">
    <source>
        <dbReference type="EMBL" id="PXZ07038.1"/>
    </source>
</evidence>
<proteinExistence type="predicted"/>
<gene>
    <name evidence="1" type="ORF">DKK70_08575</name>
</gene>